<sequence length="43" mass="4254">MSALEIVADVLVLGGGPAATWAALSAAREGAQVVLADEGCITR</sequence>
<accession>A0A402CCY4</accession>
<dbReference type="AlphaFoldDB" id="A0A402CCY4"/>
<evidence type="ECO:0008006" key="3">
    <source>
        <dbReference type="Google" id="ProtNLM"/>
    </source>
</evidence>
<dbReference type="Pfam" id="PF12831">
    <property type="entry name" value="FAD_oxidored"/>
    <property type="match status" value="1"/>
</dbReference>
<dbReference type="Proteomes" id="UP000287519">
    <property type="component" value="Unassembled WGS sequence"/>
</dbReference>
<dbReference type="Gene3D" id="3.50.50.60">
    <property type="entry name" value="FAD/NAD(P)-binding domain"/>
    <property type="match status" value="1"/>
</dbReference>
<evidence type="ECO:0000313" key="1">
    <source>
        <dbReference type="EMBL" id="GCE41457.1"/>
    </source>
</evidence>
<reference evidence="1 2" key="1">
    <citation type="submission" date="2018-11" db="EMBL/GenBank/DDBJ databases">
        <title>Microbial catabolism of amino acid.</title>
        <authorList>
            <person name="Hibi M."/>
            <person name="Ogawa J."/>
        </authorList>
    </citation>
    <scope>NUCLEOTIDE SEQUENCE [LARGE SCALE GENOMIC DNA]</scope>
    <source>
        <strain evidence="1 2">C31-06</strain>
    </source>
</reference>
<dbReference type="EMBL" id="BHYM01000044">
    <property type="protein sequence ID" value="GCE41457.1"/>
    <property type="molecule type" value="Genomic_DNA"/>
</dbReference>
<comment type="caution">
    <text evidence="1">The sequence shown here is derived from an EMBL/GenBank/DDBJ whole genome shotgun (WGS) entry which is preliminary data.</text>
</comment>
<protein>
    <recommendedName>
        <fullName evidence="3">FAD-dependent oxidoreductase</fullName>
    </recommendedName>
</protein>
<organism evidence="1 2">
    <name type="scientific">Rhodococcus wratislaviensis</name>
    <name type="common">Tsukamurella wratislaviensis</name>
    <dbReference type="NCBI Taxonomy" id="44752"/>
    <lineage>
        <taxon>Bacteria</taxon>
        <taxon>Bacillati</taxon>
        <taxon>Actinomycetota</taxon>
        <taxon>Actinomycetes</taxon>
        <taxon>Mycobacteriales</taxon>
        <taxon>Nocardiaceae</taxon>
        <taxon>Rhodococcus</taxon>
    </lineage>
</organism>
<dbReference type="InterPro" id="IPR036188">
    <property type="entry name" value="FAD/NAD-bd_sf"/>
</dbReference>
<gene>
    <name evidence="1" type="ORF">Rhow_005116</name>
</gene>
<dbReference type="SUPFAM" id="SSF51905">
    <property type="entry name" value="FAD/NAD(P)-binding domain"/>
    <property type="match status" value="1"/>
</dbReference>
<keyword evidence="2" id="KW-1185">Reference proteome</keyword>
<proteinExistence type="predicted"/>
<evidence type="ECO:0000313" key="2">
    <source>
        <dbReference type="Proteomes" id="UP000287519"/>
    </source>
</evidence>
<name>A0A402CCY4_RHOWR</name>